<dbReference type="InterPro" id="IPR009769">
    <property type="entry name" value="EDR2_C"/>
</dbReference>
<reference evidence="3 4" key="1">
    <citation type="submission" date="2017-08" db="EMBL/GenBank/DDBJ databases">
        <title>Acidophilic green algal genome provides insights into adaptation to an acidic environment.</title>
        <authorList>
            <person name="Hirooka S."/>
            <person name="Hirose Y."/>
            <person name="Kanesaki Y."/>
            <person name="Higuchi S."/>
            <person name="Fujiwara T."/>
            <person name="Onuma R."/>
            <person name="Era A."/>
            <person name="Ohbayashi R."/>
            <person name="Uzuka A."/>
            <person name="Nozaki H."/>
            <person name="Yoshikawa H."/>
            <person name="Miyagishima S.Y."/>
        </authorList>
    </citation>
    <scope>NUCLEOTIDE SEQUENCE [LARGE SCALE GENOMIC DNA]</scope>
    <source>
        <strain evidence="3 4">NIES-2499</strain>
    </source>
</reference>
<evidence type="ECO:0000259" key="2">
    <source>
        <dbReference type="Pfam" id="PF07059"/>
    </source>
</evidence>
<feature type="domain" description="Protein ENHANCED DISEASE RESISTANCE 2 C-terminal" evidence="2">
    <location>
        <begin position="204"/>
        <end position="447"/>
    </location>
</feature>
<feature type="region of interest" description="Disordered" evidence="1">
    <location>
        <begin position="102"/>
        <end position="137"/>
    </location>
</feature>
<evidence type="ECO:0000313" key="3">
    <source>
        <dbReference type="EMBL" id="GAX75022.1"/>
    </source>
</evidence>
<dbReference type="Pfam" id="PF07059">
    <property type="entry name" value="EDR2_C"/>
    <property type="match status" value="1"/>
</dbReference>
<feature type="region of interest" description="Disordered" evidence="1">
    <location>
        <begin position="155"/>
        <end position="178"/>
    </location>
</feature>
<dbReference type="OrthoDB" id="9970435at2759"/>
<dbReference type="EMBL" id="BEGY01000010">
    <property type="protein sequence ID" value="GAX75022.1"/>
    <property type="molecule type" value="Genomic_DNA"/>
</dbReference>
<dbReference type="PANTHER" id="PTHR31558">
    <property type="entry name" value="CW14 PROTEIN"/>
    <property type="match status" value="1"/>
</dbReference>
<name>A0A250WWM7_9CHLO</name>
<proteinExistence type="predicted"/>
<accession>A0A250WWM7</accession>
<gene>
    <name evidence="3" type="ORF">CEUSTIGMA_g2468.t1</name>
</gene>
<dbReference type="Proteomes" id="UP000232323">
    <property type="component" value="Unassembled WGS sequence"/>
</dbReference>
<sequence>MGSCCSRDNDKAPVIKGQNHQRQAHRENPPQSRHLNSPVLAQQSITSDGFLSCREEFSITDGSVYSVPCSPPGSPSRSSPHVKVTAQRHHVEIINSDMVHVSTKGGPSPVVQPSAASHLDESVEGDPSVASGQEDTNKVSTMGCGLLDVLTEMVSSDGGGATPQEDLPRNSKRKSNRKLLCAGSSLNRRDMSLSISEVSLCYEDVDGKNFKVRGLDYMKNRLKVHSERSIYRLISADMFSFDHKQDHIAQLVNLPEVPPPHHMTQDSFYPQLLIITLQLPTYAPSLWGGNGDGPGWSIVYYFQLSEDFNPDTFPNKKALGLFKRFVQNEKESDGTPTRDRFKLIPRAVNVAEWAEKGPLSTAEHKMLLNYNEKPILARPQQRYYSGHNYLEVDLDIHTYSYLARSALVGFMSRLSSVIWETCYVIQGNSADELPEQVLACARIYKTDFSKPRPFKSFVSKHQGPG</sequence>
<evidence type="ECO:0000313" key="4">
    <source>
        <dbReference type="Proteomes" id="UP000232323"/>
    </source>
</evidence>
<organism evidence="3 4">
    <name type="scientific">Chlamydomonas eustigma</name>
    <dbReference type="NCBI Taxonomy" id="1157962"/>
    <lineage>
        <taxon>Eukaryota</taxon>
        <taxon>Viridiplantae</taxon>
        <taxon>Chlorophyta</taxon>
        <taxon>core chlorophytes</taxon>
        <taxon>Chlorophyceae</taxon>
        <taxon>CS clade</taxon>
        <taxon>Chlamydomonadales</taxon>
        <taxon>Chlamydomonadaceae</taxon>
        <taxon>Chlamydomonas</taxon>
    </lineage>
</organism>
<dbReference type="AlphaFoldDB" id="A0A250WWM7"/>
<comment type="caution">
    <text evidence="3">The sequence shown here is derived from an EMBL/GenBank/DDBJ whole genome shotgun (WGS) entry which is preliminary data.</text>
</comment>
<dbReference type="STRING" id="1157962.A0A250WWM7"/>
<keyword evidence="4" id="KW-1185">Reference proteome</keyword>
<feature type="region of interest" description="Disordered" evidence="1">
    <location>
        <begin position="1"/>
        <end position="37"/>
    </location>
</feature>
<dbReference type="PANTHER" id="PTHR31558:SF3">
    <property type="entry name" value="CW14 PROTEIN"/>
    <property type="match status" value="1"/>
</dbReference>
<evidence type="ECO:0000256" key="1">
    <source>
        <dbReference type="SAM" id="MobiDB-lite"/>
    </source>
</evidence>
<protein>
    <recommendedName>
        <fullName evidence="2">Protein ENHANCED DISEASE RESISTANCE 2 C-terminal domain-containing protein</fullName>
    </recommendedName>
</protein>